<keyword evidence="2" id="KW-0235">DNA replication</keyword>
<dbReference type="STRING" id="754477.Q7C_2184"/>
<dbReference type="PANTHER" id="PTHR10302:SF27">
    <property type="entry name" value="SINGLE-STRANDED DNA-BINDING PROTEIN"/>
    <property type="match status" value="1"/>
</dbReference>
<comment type="subunit">
    <text evidence="2">Homotetramer.</text>
</comment>
<feature type="compositionally biased region" description="Polar residues" evidence="4">
    <location>
        <begin position="124"/>
        <end position="136"/>
    </location>
</feature>
<evidence type="ECO:0000313" key="5">
    <source>
        <dbReference type="EMBL" id="AFJ03320.1"/>
    </source>
</evidence>
<evidence type="ECO:0000256" key="3">
    <source>
        <dbReference type="PIRNR" id="PIRNR002070"/>
    </source>
</evidence>
<gene>
    <name evidence="5" type="ordered locus">Q7C_2184</name>
</gene>
<dbReference type="SUPFAM" id="SSF50249">
    <property type="entry name" value="Nucleic acid-binding proteins"/>
    <property type="match status" value="1"/>
</dbReference>
<accession>I1YK77</accession>
<dbReference type="AlphaFoldDB" id="I1YK77"/>
<keyword evidence="2" id="KW-0233">DNA recombination</keyword>
<proteinExistence type="inferred from homology"/>
<dbReference type="CDD" id="cd04496">
    <property type="entry name" value="SSB_OBF"/>
    <property type="match status" value="1"/>
</dbReference>
<evidence type="ECO:0000256" key="1">
    <source>
        <dbReference type="ARBA" id="ARBA00023125"/>
    </source>
</evidence>
<keyword evidence="1 2" id="KW-0238">DNA-binding</keyword>
<dbReference type="Gene3D" id="2.40.50.140">
    <property type="entry name" value="Nucleic acid-binding proteins"/>
    <property type="match status" value="1"/>
</dbReference>
<dbReference type="RefSeq" id="WP_014704739.1">
    <property type="nucleotide sequence ID" value="NC_017856.1"/>
</dbReference>
<evidence type="ECO:0000256" key="4">
    <source>
        <dbReference type="SAM" id="MobiDB-lite"/>
    </source>
</evidence>
<dbReference type="PROSITE" id="PS50935">
    <property type="entry name" value="SSB"/>
    <property type="match status" value="1"/>
</dbReference>
<dbReference type="Pfam" id="PF00436">
    <property type="entry name" value="SSB"/>
    <property type="match status" value="1"/>
</dbReference>
<dbReference type="InterPro" id="IPR011344">
    <property type="entry name" value="ssDNA-bd"/>
</dbReference>
<dbReference type="EMBL" id="CP003380">
    <property type="protein sequence ID" value="AFJ03320.1"/>
    <property type="molecule type" value="Genomic_DNA"/>
</dbReference>
<dbReference type="Proteomes" id="UP000009145">
    <property type="component" value="Chromosome"/>
</dbReference>
<dbReference type="eggNOG" id="COG0629">
    <property type="taxonomic scope" value="Bacteria"/>
</dbReference>
<organism evidence="5 6">
    <name type="scientific">Methylophaga frappieri (strain ATCC BAA-2434 / DSM 25690 / JAM7)</name>
    <dbReference type="NCBI Taxonomy" id="754477"/>
    <lineage>
        <taxon>Bacteria</taxon>
        <taxon>Pseudomonadati</taxon>
        <taxon>Pseudomonadota</taxon>
        <taxon>Gammaproteobacteria</taxon>
        <taxon>Thiotrichales</taxon>
        <taxon>Piscirickettsiaceae</taxon>
        <taxon>Methylophaga</taxon>
    </lineage>
</organism>
<dbReference type="GO" id="GO:0006310">
    <property type="term" value="P:DNA recombination"/>
    <property type="evidence" value="ECO:0007669"/>
    <property type="project" value="UniProtKB-UniRule"/>
</dbReference>
<reference evidence="5 6" key="1">
    <citation type="journal article" date="2012" name="J. Bacteriol.">
        <title>Complete genome sequences of Methylophaga sp. strain JAM1 and Methylophaga sp. strain JAM7.</title>
        <authorList>
            <person name="Villeneuve C."/>
            <person name="Martineau C."/>
            <person name="Mauffrey F."/>
            <person name="Villemur R."/>
        </authorList>
    </citation>
    <scope>NUCLEOTIDE SEQUENCE [LARGE SCALE GENOMIC DNA]</scope>
    <source>
        <strain evidence="5 6">JAM7</strain>
    </source>
</reference>
<dbReference type="GO" id="GO:0003697">
    <property type="term" value="F:single-stranded DNA binding"/>
    <property type="evidence" value="ECO:0007669"/>
    <property type="project" value="UniProtKB-UniRule"/>
</dbReference>
<dbReference type="PANTHER" id="PTHR10302">
    <property type="entry name" value="SINGLE-STRANDED DNA-BINDING PROTEIN"/>
    <property type="match status" value="1"/>
</dbReference>
<dbReference type="InterPro" id="IPR012340">
    <property type="entry name" value="NA-bd_OB-fold"/>
</dbReference>
<comment type="function">
    <text evidence="2">Plays an important role in DNA replication, recombination and repair. Binds to ssDNA and to an array of partner proteins to recruit them to their sites of action during DNA metabolism.</text>
</comment>
<keyword evidence="6" id="KW-1185">Reference proteome</keyword>
<dbReference type="NCBIfam" id="TIGR00621">
    <property type="entry name" value="ssb"/>
    <property type="match status" value="1"/>
</dbReference>
<name>I1YK77_METFJ</name>
<dbReference type="HAMAP" id="MF_00984">
    <property type="entry name" value="SSB"/>
    <property type="match status" value="1"/>
</dbReference>
<keyword evidence="2" id="KW-0227">DNA damage</keyword>
<dbReference type="HOGENOM" id="CLU_078758_0_2_6"/>
<dbReference type="OrthoDB" id="9809878at2"/>
<keyword evidence="2" id="KW-0234">DNA repair</keyword>
<dbReference type="KEGG" id="mec:Q7C_2184"/>
<comment type="caution">
    <text evidence="2">Lacks conserved residue(s) required for the propagation of feature annotation.</text>
</comment>
<dbReference type="GO" id="GO:0009295">
    <property type="term" value="C:nucleoid"/>
    <property type="evidence" value="ECO:0007669"/>
    <property type="project" value="TreeGrafter"/>
</dbReference>
<dbReference type="PIRSF" id="PIRSF002070">
    <property type="entry name" value="SSB"/>
    <property type="match status" value="1"/>
</dbReference>
<dbReference type="GO" id="GO:0006260">
    <property type="term" value="P:DNA replication"/>
    <property type="evidence" value="ECO:0007669"/>
    <property type="project" value="UniProtKB-UniRule"/>
</dbReference>
<feature type="short sequence motif" description="Important for interaction with partner proteins" evidence="2">
    <location>
        <begin position="152"/>
        <end position="157"/>
    </location>
</feature>
<sequence>MSVNKVILVGRLGVDPESRAFPNGGSICNLRIATTESWRDRQSGERQERTEWHRVVLRNKLGEIAQQYLRKGSQVYIEGRIQTRKWQDQNGQDRYTTEIVGNEMTMLDSKGGSGGDSSYDQPRPAQNNAPSGQPASATAGPDYGGNNDDFYDDDIPF</sequence>
<protein>
    <recommendedName>
        <fullName evidence="2 3">Single-stranded DNA-binding protein</fullName>
        <shortName evidence="2">SSB</shortName>
    </recommendedName>
</protein>
<dbReference type="InterPro" id="IPR000424">
    <property type="entry name" value="Primosome_PriB/ssb"/>
</dbReference>
<evidence type="ECO:0000256" key="2">
    <source>
        <dbReference type="HAMAP-Rule" id="MF_00984"/>
    </source>
</evidence>
<dbReference type="PATRIC" id="fig|754477.3.peg.2151"/>
<dbReference type="GO" id="GO:0006281">
    <property type="term" value="P:DNA repair"/>
    <property type="evidence" value="ECO:0007669"/>
    <property type="project" value="UniProtKB-UniRule"/>
</dbReference>
<feature type="region of interest" description="Disordered" evidence="4">
    <location>
        <begin position="84"/>
        <end position="157"/>
    </location>
</feature>
<evidence type="ECO:0000313" key="6">
    <source>
        <dbReference type="Proteomes" id="UP000009145"/>
    </source>
</evidence>